<sequence>MTRIRETEWKRRYVFVGVLSSSRYAYVEAFSDQDQESRLTAHVNMFRYFGGVPRILVPDNLKTGITRADRYDPVINRVYRELAEHYGTAVIPARVRKPRDKPNAEGTVGIVTTWILAALRDRVFFSIRELNEGIAEKLERFNAKPFQKKEGSRLDAFLAEEKAALLPLPEIPYELSSWKKAIADKSYHVSVEKMLYSVPYEYIGHEMEIRLTRNVVEIFFDGQRVCSHTRLRGRPGQCSTVPSHMPPEHRKYSLWDGSRFVSWAEDVGPHTAVVMRGILSAHAVEQQSYRSCYGLVRLGDTCSFERLEAACEKALLYTPRPGYRNVKTILTTGQDRVKTSPAVPETARQDKDSESYGLVRGAEYHGGKK</sequence>
<evidence type="ECO:0000313" key="4">
    <source>
        <dbReference type="EMBL" id="TDY52099.1"/>
    </source>
</evidence>
<comment type="similarity">
    <text evidence="1">Belongs to the transposase IS21/IS408/IS1162 family.</text>
</comment>
<gene>
    <name evidence="4" type="ORF">C8D99_1396</name>
</gene>
<keyword evidence="5" id="KW-1185">Reference proteome</keyword>
<dbReference type="GO" id="GO:0003676">
    <property type="term" value="F:nucleic acid binding"/>
    <property type="evidence" value="ECO:0007669"/>
    <property type="project" value="InterPro"/>
</dbReference>
<evidence type="ECO:0000256" key="2">
    <source>
        <dbReference type="SAM" id="MobiDB-lite"/>
    </source>
</evidence>
<evidence type="ECO:0000256" key="1">
    <source>
        <dbReference type="ARBA" id="ARBA00009277"/>
    </source>
</evidence>
<dbReference type="RefSeq" id="WP_208321213.1">
    <property type="nucleotide sequence ID" value="NZ_SORI01000039.1"/>
</dbReference>
<dbReference type="InterPro" id="IPR001584">
    <property type="entry name" value="Integrase_cat-core"/>
</dbReference>
<dbReference type="InterPro" id="IPR012337">
    <property type="entry name" value="RNaseH-like_sf"/>
</dbReference>
<dbReference type="GO" id="GO:0015074">
    <property type="term" value="P:DNA integration"/>
    <property type="evidence" value="ECO:0007669"/>
    <property type="project" value="InterPro"/>
</dbReference>
<dbReference type="SUPFAM" id="SSF53098">
    <property type="entry name" value="Ribonuclease H-like"/>
    <property type="match status" value="1"/>
</dbReference>
<organism evidence="4 5">
    <name type="scientific">Aminivibrio pyruvatiphilus</name>
    <dbReference type="NCBI Taxonomy" id="1005740"/>
    <lineage>
        <taxon>Bacteria</taxon>
        <taxon>Thermotogati</taxon>
        <taxon>Synergistota</taxon>
        <taxon>Synergistia</taxon>
        <taxon>Synergistales</taxon>
        <taxon>Aminobacteriaceae</taxon>
        <taxon>Aminivibrio</taxon>
    </lineage>
</organism>
<dbReference type="EMBL" id="SORI01000039">
    <property type="protein sequence ID" value="TDY52099.1"/>
    <property type="molecule type" value="Genomic_DNA"/>
</dbReference>
<accession>A0A4R8LZ27</accession>
<dbReference type="NCBIfam" id="NF033546">
    <property type="entry name" value="transpos_IS21"/>
    <property type="match status" value="1"/>
</dbReference>
<protein>
    <submittedName>
        <fullName evidence="4">Integrase-like protein</fullName>
    </submittedName>
</protein>
<reference evidence="4 5" key="1">
    <citation type="submission" date="2019-03" db="EMBL/GenBank/DDBJ databases">
        <title>Genomic Encyclopedia of Type Strains, Phase IV (KMG-IV): sequencing the most valuable type-strain genomes for metagenomic binning, comparative biology and taxonomic classification.</title>
        <authorList>
            <person name="Goeker M."/>
        </authorList>
    </citation>
    <scope>NUCLEOTIDE SEQUENCE [LARGE SCALE GENOMIC DNA]</scope>
    <source>
        <strain evidence="4 5">DSM 25964</strain>
    </source>
</reference>
<comment type="caution">
    <text evidence="4">The sequence shown here is derived from an EMBL/GenBank/DDBJ whole genome shotgun (WGS) entry which is preliminary data.</text>
</comment>
<feature type="domain" description="Integrase catalytic" evidence="3">
    <location>
        <begin position="1"/>
        <end position="162"/>
    </location>
</feature>
<dbReference type="Pfam" id="PF00665">
    <property type="entry name" value="rve"/>
    <property type="match status" value="1"/>
</dbReference>
<dbReference type="Proteomes" id="UP000295066">
    <property type="component" value="Unassembled WGS sequence"/>
</dbReference>
<evidence type="ECO:0000313" key="5">
    <source>
        <dbReference type="Proteomes" id="UP000295066"/>
    </source>
</evidence>
<dbReference type="PANTHER" id="PTHR35004">
    <property type="entry name" value="TRANSPOSASE RV3428C-RELATED"/>
    <property type="match status" value="1"/>
</dbReference>
<dbReference type="PROSITE" id="PS50994">
    <property type="entry name" value="INTEGRASE"/>
    <property type="match status" value="1"/>
</dbReference>
<feature type="region of interest" description="Disordered" evidence="2">
    <location>
        <begin position="335"/>
        <end position="369"/>
    </location>
</feature>
<proteinExistence type="inferred from homology"/>
<dbReference type="AlphaFoldDB" id="A0A4R8LZ27"/>
<dbReference type="Pfam" id="PF22483">
    <property type="entry name" value="Mu-transpos_C_2"/>
    <property type="match status" value="1"/>
</dbReference>
<dbReference type="Gene3D" id="3.30.420.10">
    <property type="entry name" value="Ribonuclease H-like superfamily/Ribonuclease H"/>
    <property type="match status" value="1"/>
</dbReference>
<name>A0A4R8LZ27_9BACT</name>
<dbReference type="PANTHER" id="PTHR35004:SF8">
    <property type="entry name" value="TRANSPOSASE RV3428C-RELATED"/>
    <property type="match status" value="1"/>
</dbReference>
<dbReference type="InterPro" id="IPR036397">
    <property type="entry name" value="RNaseH_sf"/>
</dbReference>
<evidence type="ECO:0000259" key="3">
    <source>
        <dbReference type="PROSITE" id="PS50994"/>
    </source>
</evidence>
<dbReference type="InterPro" id="IPR054353">
    <property type="entry name" value="IstA-like_C"/>
</dbReference>